<dbReference type="PANTHER" id="PTHR30427:SF1">
    <property type="entry name" value="TRANSCRIPTIONAL ACTIVATOR PROTEIN LYSR"/>
    <property type="match status" value="1"/>
</dbReference>
<proteinExistence type="inferred from homology"/>
<accession>A0A840YGD6</accession>
<dbReference type="RefSeq" id="WP_184520651.1">
    <property type="nucleotide sequence ID" value="NZ_JACIJD010000018.1"/>
</dbReference>
<protein>
    <submittedName>
        <fullName evidence="6">DNA-binding transcriptional LysR family regulator</fullName>
    </submittedName>
</protein>
<keyword evidence="2" id="KW-0805">Transcription regulation</keyword>
<comment type="similarity">
    <text evidence="1">Belongs to the LysR transcriptional regulatory family.</text>
</comment>
<keyword evidence="7" id="KW-1185">Reference proteome</keyword>
<evidence type="ECO:0000256" key="2">
    <source>
        <dbReference type="ARBA" id="ARBA00023015"/>
    </source>
</evidence>
<evidence type="ECO:0000256" key="4">
    <source>
        <dbReference type="ARBA" id="ARBA00023163"/>
    </source>
</evidence>
<sequence>MLNLRQLEILRAVMRLRTTVGAAREIGMSQPSVSNAIKNMESHLGFRLFHRVNNRLIPTEEATSLFLDSEPLFLMFQGIRQKAADLRTSRIGRVRLTTTAELSGSLVPAIVRRFLPHHPQVALSIETRPMIEMLDALEAGITHLGLVMEPDPRPGIETRPLRQFDMACVFPRDSPLAALPSITPQDLQDTALIAAPAGSRVHNLVADAFRRAKQPFAPSIEVRFMNTGVGLVEQGIGATVVDPLTAAAGAAERIAIRPFRPSIPITVHAVLARDKPPSRLVQSFLRHAGEVVREAFPEVPA</sequence>
<dbReference type="Gene3D" id="3.40.190.290">
    <property type="match status" value="1"/>
</dbReference>
<comment type="caution">
    <text evidence="6">The sequence shown here is derived from an EMBL/GenBank/DDBJ whole genome shotgun (WGS) entry which is preliminary data.</text>
</comment>
<evidence type="ECO:0000256" key="3">
    <source>
        <dbReference type="ARBA" id="ARBA00023125"/>
    </source>
</evidence>
<dbReference type="InterPro" id="IPR005119">
    <property type="entry name" value="LysR_subst-bd"/>
</dbReference>
<dbReference type="InterPro" id="IPR000847">
    <property type="entry name" value="LysR_HTH_N"/>
</dbReference>
<dbReference type="AlphaFoldDB" id="A0A840YGD6"/>
<evidence type="ECO:0000313" key="6">
    <source>
        <dbReference type="EMBL" id="MBB5695447.1"/>
    </source>
</evidence>
<dbReference type="PRINTS" id="PR00039">
    <property type="entry name" value="HTHLYSR"/>
</dbReference>
<gene>
    <name evidence="6" type="ORF">FHS87_003506</name>
</gene>
<dbReference type="GO" id="GO:0010628">
    <property type="term" value="P:positive regulation of gene expression"/>
    <property type="evidence" value="ECO:0007669"/>
    <property type="project" value="TreeGrafter"/>
</dbReference>
<dbReference type="SUPFAM" id="SSF46785">
    <property type="entry name" value="Winged helix' DNA-binding domain"/>
    <property type="match status" value="1"/>
</dbReference>
<evidence type="ECO:0000313" key="7">
    <source>
        <dbReference type="Proteomes" id="UP000580654"/>
    </source>
</evidence>
<dbReference type="Pfam" id="PF00126">
    <property type="entry name" value="HTH_1"/>
    <property type="match status" value="1"/>
</dbReference>
<keyword evidence="3 6" id="KW-0238">DNA-binding</keyword>
<dbReference type="Proteomes" id="UP000580654">
    <property type="component" value="Unassembled WGS sequence"/>
</dbReference>
<dbReference type="PANTHER" id="PTHR30427">
    <property type="entry name" value="TRANSCRIPTIONAL ACTIVATOR PROTEIN LYSR"/>
    <property type="match status" value="1"/>
</dbReference>
<dbReference type="PROSITE" id="PS50931">
    <property type="entry name" value="HTH_LYSR"/>
    <property type="match status" value="1"/>
</dbReference>
<dbReference type="InterPro" id="IPR036390">
    <property type="entry name" value="WH_DNA-bd_sf"/>
</dbReference>
<dbReference type="SUPFAM" id="SSF53850">
    <property type="entry name" value="Periplasmic binding protein-like II"/>
    <property type="match status" value="1"/>
</dbReference>
<organism evidence="6 7">
    <name type="scientific">Muricoccus pecuniae</name>
    <dbReference type="NCBI Taxonomy" id="693023"/>
    <lineage>
        <taxon>Bacteria</taxon>
        <taxon>Pseudomonadati</taxon>
        <taxon>Pseudomonadota</taxon>
        <taxon>Alphaproteobacteria</taxon>
        <taxon>Acetobacterales</taxon>
        <taxon>Roseomonadaceae</taxon>
        <taxon>Muricoccus</taxon>
    </lineage>
</organism>
<name>A0A840YGD6_9PROT</name>
<dbReference type="GO" id="GO:0043565">
    <property type="term" value="F:sequence-specific DNA binding"/>
    <property type="evidence" value="ECO:0007669"/>
    <property type="project" value="TreeGrafter"/>
</dbReference>
<dbReference type="EMBL" id="JACIJD010000018">
    <property type="protein sequence ID" value="MBB5695447.1"/>
    <property type="molecule type" value="Genomic_DNA"/>
</dbReference>
<evidence type="ECO:0000259" key="5">
    <source>
        <dbReference type="PROSITE" id="PS50931"/>
    </source>
</evidence>
<feature type="domain" description="HTH lysR-type" evidence="5">
    <location>
        <begin position="2"/>
        <end position="59"/>
    </location>
</feature>
<dbReference type="Gene3D" id="1.10.10.10">
    <property type="entry name" value="Winged helix-like DNA-binding domain superfamily/Winged helix DNA-binding domain"/>
    <property type="match status" value="1"/>
</dbReference>
<dbReference type="GO" id="GO:0003700">
    <property type="term" value="F:DNA-binding transcription factor activity"/>
    <property type="evidence" value="ECO:0007669"/>
    <property type="project" value="InterPro"/>
</dbReference>
<dbReference type="InterPro" id="IPR036388">
    <property type="entry name" value="WH-like_DNA-bd_sf"/>
</dbReference>
<evidence type="ECO:0000256" key="1">
    <source>
        <dbReference type="ARBA" id="ARBA00009437"/>
    </source>
</evidence>
<reference evidence="6 7" key="1">
    <citation type="submission" date="2020-08" db="EMBL/GenBank/DDBJ databases">
        <title>Genomic Encyclopedia of Type Strains, Phase IV (KMG-IV): sequencing the most valuable type-strain genomes for metagenomic binning, comparative biology and taxonomic classification.</title>
        <authorList>
            <person name="Goeker M."/>
        </authorList>
    </citation>
    <scope>NUCLEOTIDE SEQUENCE [LARGE SCALE GENOMIC DNA]</scope>
    <source>
        <strain evidence="6 7">DSM 25622</strain>
    </source>
</reference>
<keyword evidence="4" id="KW-0804">Transcription</keyword>
<dbReference type="Pfam" id="PF03466">
    <property type="entry name" value="LysR_substrate"/>
    <property type="match status" value="1"/>
</dbReference>